<dbReference type="EMBL" id="MLJW01000233">
    <property type="protein sequence ID" value="OIQ92366.1"/>
    <property type="molecule type" value="Genomic_DNA"/>
</dbReference>
<evidence type="ECO:0000313" key="2">
    <source>
        <dbReference type="EMBL" id="OIQ92366.1"/>
    </source>
</evidence>
<sequence>MTVSPPPRRLLAAALLPLLLAACGLRPPCGPQGCAADDALAAKVRAALDSHPALRVNPLYVQVVGDAAYITGGVDSDLERQEVQEIAAAVPGVKTVDVSVSILSNINF</sequence>
<dbReference type="Pfam" id="PF04972">
    <property type="entry name" value="BON"/>
    <property type="match status" value="1"/>
</dbReference>
<accession>A0A1J5R8M6</accession>
<protein>
    <submittedName>
        <fullName evidence="2">BON domain protein</fullName>
    </submittedName>
</protein>
<dbReference type="InterPro" id="IPR007055">
    <property type="entry name" value="BON_dom"/>
</dbReference>
<dbReference type="Gene3D" id="3.30.1340.30">
    <property type="match status" value="1"/>
</dbReference>
<dbReference type="SMART" id="SM00749">
    <property type="entry name" value="BON"/>
    <property type="match status" value="1"/>
</dbReference>
<dbReference type="InterPro" id="IPR014004">
    <property type="entry name" value="Transpt-assoc_nodulatn_dom_bac"/>
</dbReference>
<organism evidence="2">
    <name type="scientific">mine drainage metagenome</name>
    <dbReference type="NCBI Taxonomy" id="410659"/>
    <lineage>
        <taxon>unclassified sequences</taxon>
        <taxon>metagenomes</taxon>
        <taxon>ecological metagenomes</taxon>
    </lineage>
</organism>
<dbReference type="PROSITE" id="PS50914">
    <property type="entry name" value="BON"/>
    <property type="match status" value="1"/>
</dbReference>
<evidence type="ECO:0000259" key="1">
    <source>
        <dbReference type="PROSITE" id="PS50914"/>
    </source>
</evidence>
<name>A0A1J5R8M6_9ZZZZ</name>
<dbReference type="AlphaFoldDB" id="A0A1J5R8M6"/>
<feature type="domain" description="BON" evidence="1">
    <location>
        <begin position="36"/>
        <end position="104"/>
    </location>
</feature>
<reference evidence="2" key="1">
    <citation type="submission" date="2016-10" db="EMBL/GenBank/DDBJ databases">
        <title>Sequence of Gallionella enrichment culture.</title>
        <authorList>
            <person name="Poehlein A."/>
            <person name="Muehling M."/>
            <person name="Daniel R."/>
        </authorList>
    </citation>
    <scope>NUCLEOTIDE SEQUENCE</scope>
</reference>
<gene>
    <name evidence="2" type="ORF">GALL_256650</name>
</gene>
<proteinExistence type="predicted"/>
<comment type="caution">
    <text evidence="2">The sequence shown here is derived from an EMBL/GenBank/DDBJ whole genome shotgun (WGS) entry which is preliminary data.</text>
</comment>